<keyword evidence="4" id="KW-0206">Cytoskeleton</keyword>
<reference evidence="6" key="1">
    <citation type="submission" date="2021-02" db="EMBL/GenBank/DDBJ databases">
        <authorList>
            <person name="Nowell W R."/>
        </authorList>
    </citation>
    <scope>NUCLEOTIDE SEQUENCE</scope>
</reference>
<dbReference type="AlphaFoldDB" id="A0A814YG15"/>
<dbReference type="PANTHER" id="PTHR14871">
    <property type="entry name" value="DYNEIN REGULATORY COMPLEX PROTEIN 9"/>
    <property type="match status" value="1"/>
</dbReference>
<sequence length="268" mass="32997">MNAVLDISATDYELATISVDAFDQLNIIRNDHRLRVLTLSSILNNNQPLSHLLSVQVNELNIRLNDSQNKIKHLIFRQKHFQPDNLQHINQLNHMKFQLTNQLMEEKVRSKIALRYCNDWKTNHILQWIQMLLHIERTYTRTIHQYEIVLQHTELAHQETIKTLIKQNNELKLNSQKWYDYYQNETYRFERELNQFRHEFHQLQRQRQDMYDEYERMKIIVDEYHQMKLDAKILFELQKQKEEAIRRIQAWWRGTIVRHLRSKRKKKR</sequence>
<evidence type="ECO:0008006" key="8">
    <source>
        <dbReference type="Google" id="ProtNLM"/>
    </source>
</evidence>
<proteinExistence type="predicted"/>
<protein>
    <recommendedName>
        <fullName evidence="8">Dynein regulatory complex protein 9</fullName>
    </recommendedName>
</protein>
<accession>A0A814YG15</accession>
<dbReference type="PANTHER" id="PTHR14871:SF1">
    <property type="entry name" value="DYNEIN REGULATORY COMPLEX PROTEIN 9"/>
    <property type="match status" value="1"/>
</dbReference>
<evidence type="ECO:0000256" key="2">
    <source>
        <dbReference type="ARBA" id="ARBA00004316"/>
    </source>
</evidence>
<dbReference type="PROSITE" id="PS50096">
    <property type="entry name" value="IQ"/>
    <property type="match status" value="1"/>
</dbReference>
<evidence type="ECO:0000256" key="3">
    <source>
        <dbReference type="ARBA" id="ARBA00022490"/>
    </source>
</evidence>
<evidence type="ECO:0000256" key="5">
    <source>
        <dbReference type="ARBA" id="ARBA00023273"/>
    </source>
</evidence>
<dbReference type="GO" id="GO:0005737">
    <property type="term" value="C:cytoplasm"/>
    <property type="evidence" value="ECO:0007669"/>
    <property type="project" value="TreeGrafter"/>
</dbReference>
<dbReference type="GO" id="GO:0044782">
    <property type="term" value="P:cilium organization"/>
    <property type="evidence" value="ECO:0007669"/>
    <property type="project" value="TreeGrafter"/>
</dbReference>
<dbReference type="EMBL" id="CAJNOR010001971">
    <property type="protein sequence ID" value="CAF1228494.1"/>
    <property type="molecule type" value="Genomic_DNA"/>
</dbReference>
<evidence type="ECO:0000256" key="4">
    <source>
        <dbReference type="ARBA" id="ARBA00023212"/>
    </source>
</evidence>
<keyword evidence="3" id="KW-0963">Cytoplasm</keyword>
<dbReference type="InterPro" id="IPR042618">
    <property type="entry name" value="IQCG"/>
</dbReference>
<gene>
    <name evidence="6" type="ORF">XAT740_LOCUS25094</name>
</gene>
<dbReference type="CDD" id="cd23766">
    <property type="entry name" value="IQCG"/>
    <property type="match status" value="1"/>
</dbReference>
<comment type="caution">
    <text evidence="6">The sequence shown here is derived from an EMBL/GenBank/DDBJ whole genome shotgun (WGS) entry which is preliminary data.</text>
</comment>
<evidence type="ECO:0000313" key="7">
    <source>
        <dbReference type="Proteomes" id="UP000663828"/>
    </source>
</evidence>
<name>A0A814YG15_ADIRI</name>
<organism evidence="6 7">
    <name type="scientific">Adineta ricciae</name>
    <name type="common">Rotifer</name>
    <dbReference type="NCBI Taxonomy" id="249248"/>
    <lineage>
        <taxon>Eukaryota</taxon>
        <taxon>Metazoa</taxon>
        <taxon>Spiralia</taxon>
        <taxon>Gnathifera</taxon>
        <taxon>Rotifera</taxon>
        <taxon>Eurotatoria</taxon>
        <taxon>Bdelloidea</taxon>
        <taxon>Adinetida</taxon>
        <taxon>Adinetidae</taxon>
        <taxon>Adineta</taxon>
    </lineage>
</organism>
<comment type="subcellular location">
    <subcellularLocation>
        <location evidence="2">Cell projection</location>
    </subcellularLocation>
    <subcellularLocation>
        <location evidence="1">Cytoplasm</location>
        <location evidence="1">Cytoskeleton</location>
    </subcellularLocation>
</comment>
<evidence type="ECO:0000313" key="6">
    <source>
        <dbReference type="EMBL" id="CAF1228494.1"/>
    </source>
</evidence>
<evidence type="ECO:0000256" key="1">
    <source>
        <dbReference type="ARBA" id="ARBA00004245"/>
    </source>
</evidence>
<dbReference type="GO" id="GO:0031514">
    <property type="term" value="C:motile cilium"/>
    <property type="evidence" value="ECO:0007669"/>
    <property type="project" value="TreeGrafter"/>
</dbReference>
<keyword evidence="7" id="KW-1185">Reference proteome</keyword>
<dbReference type="Proteomes" id="UP000663828">
    <property type="component" value="Unassembled WGS sequence"/>
</dbReference>
<keyword evidence="5" id="KW-0966">Cell projection</keyword>
<dbReference type="GO" id="GO:0005856">
    <property type="term" value="C:cytoskeleton"/>
    <property type="evidence" value="ECO:0007669"/>
    <property type="project" value="UniProtKB-SubCell"/>
</dbReference>